<dbReference type="Pfam" id="PF00240">
    <property type="entry name" value="ubiquitin"/>
    <property type="match status" value="1"/>
</dbReference>
<dbReference type="FunFam" id="1.10.8.10:FF:000003">
    <property type="entry name" value="UV excision repair protein RAD23 homolog"/>
    <property type="match status" value="1"/>
</dbReference>
<feature type="domain" description="UBA" evidence="7">
    <location>
        <begin position="140"/>
        <end position="180"/>
    </location>
</feature>
<dbReference type="Gene3D" id="1.10.8.10">
    <property type="entry name" value="DNA helicase RuvA subunit, C-terminal domain"/>
    <property type="match status" value="2"/>
</dbReference>
<sequence length="376" mass="38368">MKVSFRTVSGESFQLDAEASTTVGGLKDLLVEARSIQRDAMKLVYRGKVLDNEAATVAECAIDEQGFVVLFVTKKTEPPKAATTPAPASTPAVPSTETSAAAATPPAATHPAAPAAVAAPTAAPTAVDTGSAFGSLLTGSALETAVSNICEMGFPREDVMRAMRAAFNNPERAVEYLMTGIPASANPPPPAAPAAPAAAPPTAATAAVGPGAQPFNMFGPAPPAAGAAPGAAPGGGAGALEFLRNSPQFQLLRQAVRGNPGILTPMLQELGRANPQIIQMINSNQEDFLRMLQEEPGEGEMDLGSLMAAGGFGGGEEGEEGGEGGGVVVNLTEEDVAKVDRLMGLGFPREACIEALIACDRNEELAANFLAEQMFD</sequence>
<accession>A0A250XA71</accession>
<dbReference type="Pfam" id="PF00627">
    <property type="entry name" value="UBA"/>
    <property type="match status" value="2"/>
</dbReference>
<dbReference type="CDD" id="cd01805">
    <property type="entry name" value="Ubl_Rad23"/>
    <property type="match status" value="1"/>
</dbReference>
<dbReference type="GO" id="GO:0006289">
    <property type="term" value="P:nucleotide-excision repair"/>
    <property type="evidence" value="ECO:0007669"/>
    <property type="project" value="UniProtKB-UniRule"/>
</dbReference>
<feature type="domain" description="Ubiquitin-like" evidence="8">
    <location>
        <begin position="1"/>
        <end position="77"/>
    </location>
</feature>
<evidence type="ECO:0000256" key="2">
    <source>
        <dbReference type="ARBA" id="ARBA00022763"/>
    </source>
</evidence>
<dbReference type="InterPro" id="IPR006636">
    <property type="entry name" value="STI1_HS-bd"/>
</dbReference>
<evidence type="ECO:0000256" key="1">
    <source>
        <dbReference type="ARBA" id="ARBA00022737"/>
    </source>
</evidence>
<comment type="subcellular location">
    <subcellularLocation>
        <location evidence="5">Nucleus</location>
    </subcellularLocation>
    <subcellularLocation>
        <location evidence="5">Cytoplasm</location>
    </subcellularLocation>
</comment>
<keyword evidence="5" id="KW-0963">Cytoplasm</keyword>
<keyword evidence="1" id="KW-0677">Repeat</keyword>
<evidence type="ECO:0000259" key="8">
    <source>
        <dbReference type="PROSITE" id="PS50053"/>
    </source>
</evidence>
<dbReference type="Gene3D" id="1.10.10.540">
    <property type="entry name" value="XPC-binding domain"/>
    <property type="match status" value="1"/>
</dbReference>
<evidence type="ECO:0000256" key="3">
    <source>
        <dbReference type="ARBA" id="ARBA00023204"/>
    </source>
</evidence>
<dbReference type="Proteomes" id="UP000232323">
    <property type="component" value="Unassembled WGS sequence"/>
</dbReference>
<dbReference type="InterPro" id="IPR029071">
    <property type="entry name" value="Ubiquitin-like_domsf"/>
</dbReference>
<dbReference type="InterPro" id="IPR015940">
    <property type="entry name" value="UBA"/>
</dbReference>
<evidence type="ECO:0000256" key="5">
    <source>
        <dbReference type="RuleBase" id="RU367049"/>
    </source>
</evidence>
<comment type="caution">
    <text evidence="9">The sequence shown here is derived from an EMBL/GenBank/DDBJ whole genome shotgun (WGS) entry which is preliminary data.</text>
</comment>
<reference evidence="9 10" key="1">
    <citation type="submission" date="2017-08" db="EMBL/GenBank/DDBJ databases">
        <title>Acidophilic green algal genome provides insights into adaptation to an acidic environment.</title>
        <authorList>
            <person name="Hirooka S."/>
            <person name="Hirose Y."/>
            <person name="Kanesaki Y."/>
            <person name="Higuchi S."/>
            <person name="Fujiwara T."/>
            <person name="Onuma R."/>
            <person name="Era A."/>
            <person name="Ohbayashi R."/>
            <person name="Uzuka A."/>
            <person name="Nozaki H."/>
            <person name="Yoshikawa H."/>
            <person name="Miyagishima S.Y."/>
        </authorList>
    </citation>
    <scope>NUCLEOTIDE SEQUENCE [LARGE SCALE GENOMIC DNA]</scope>
    <source>
        <strain evidence="9 10">NIES-2499</strain>
    </source>
</reference>
<dbReference type="SUPFAM" id="SSF101238">
    <property type="entry name" value="XPC-binding domain"/>
    <property type="match status" value="1"/>
</dbReference>
<dbReference type="EMBL" id="BEGY01000047">
    <property type="protein sequence ID" value="GAX79978.1"/>
    <property type="molecule type" value="Genomic_DNA"/>
</dbReference>
<dbReference type="SMART" id="SM00213">
    <property type="entry name" value="UBQ"/>
    <property type="match status" value="1"/>
</dbReference>
<evidence type="ECO:0000313" key="9">
    <source>
        <dbReference type="EMBL" id="GAX79978.1"/>
    </source>
</evidence>
<name>A0A250XA71_9CHLO</name>
<comment type="similarity">
    <text evidence="5">Belongs to the RAD23 family.</text>
</comment>
<dbReference type="CDD" id="cd14280">
    <property type="entry name" value="UBA1_Rad23_like"/>
    <property type="match status" value="1"/>
</dbReference>
<dbReference type="FunFam" id="1.10.10.540:FF:000001">
    <property type="entry name" value="UV excision repair protein RAD23 B"/>
    <property type="match status" value="1"/>
</dbReference>
<dbReference type="PANTHER" id="PTHR10621:SF0">
    <property type="entry name" value="UV EXCISION REPAIR PROTEIN RAD23"/>
    <property type="match status" value="1"/>
</dbReference>
<dbReference type="Pfam" id="PF09280">
    <property type="entry name" value="XPC-binding"/>
    <property type="match status" value="1"/>
</dbReference>
<dbReference type="STRING" id="1157962.A0A250XA71"/>
<dbReference type="NCBIfam" id="TIGR00601">
    <property type="entry name" value="rad23"/>
    <property type="match status" value="1"/>
</dbReference>
<dbReference type="SUPFAM" id="SSF46934">
    <property type="entry name" value="UBA-like"/>
    <property type="match status" value="2"/>
</dbReference>
<dbReference type="GO" id="GO:0043161">
    <property type="term" value="P:proteasome-mediated ubiquitin-dependent protein catabolic process"/>
    <property type="evidence" value="ECO:0007669"/>
    <property type="project" value="UniProtKB-UniRule"/>
</dbReference>
<keyword evidence="10" id="KW-1185">Reference proteome</keyword>
<dbReference type="FunFam" id="1.10.8.10:FF:000002">
    <property type="entry name" value="UV excision repair protein RAD23 homolog"/>
    <property type="match status" value="1"/>
</dbReference>
<dbReference type="Gene3D" id="3.10.20.90">
    <property type="entry name" value="Phosphatidylinositol 3-kinase Catalytic Subunit, Chain A, domain 1"/>
    <property type="match status" value="1"/>
</dbReference>
<protein>
    <recommendedName>
        <fullName evidence="5">Ubiquitin receptor RAD23</fullName>
    </recommendedName>
    <alternativeName>
        <fullName evidence="5">DNA repair protein RAD23</fullName>
    </alternativeName>
</protein>
<keyword evidence="3 5" id="KW-0234">DNA repair</keyword>
<evidence type="ECO:0000259" key="7">
    <source>
        <dbReference type="PROSITE" id="PS50030"/>
    </source>
</evidence>
<dbReference type="GO" id="GO:0043130">
    <property type="term" value="F:ubiquitin binding"/>
    <property type="evidence" value="ECO:0007669"/>
    <property type="project" value="UniProtKB-UniRule"/>
</dbReference>
<dbReference type="GO" id="GO:0005829">
    <property type="term" value="C:cytosol"/>
    <property type="evidence" value="ECO:0007669"/>
    <property type="project" value="TreeGrafter"/>
</dbReference>
<dbReference type="SUPFAM" id="SSF54236">
    <property type="entry name" value="Ubiquitin-like"/>
    <property type="match status" value="1"/>
</dbReference>
<dbReference type="CDD" id="cd14281">
    <property type="entry name" value="UBA2_Rad23_like"/>
    <property type="match status" value="1"/>
</dbReference>
<dbReference type="OrthoDB" id="419317at2759"/>
<dbReference type="SMART" id="SM00165">
    <property type="entry name" value="UBA"/>
    <property type="match status" value="2"/>
</dbReference>
<keyword evidence="2 5" id="KW-0227">DNA damage</keyword>
<dbReference type="GO" id="GO:0005654">
    <property type="term" value="C:nucleoplasm"/>
    <property type="evidence" value="ECO:0007669"/>
    <property type="project" value="TreeGrafter"/>
</dbReference>
<dbReference type="InterPro" id="IPR015360">
    <property type="entry name" value="XPC-bd"/>
</dbReference>
<dbReference type="InterPro" id="IPR009060">
    <property type="entry name" value="UBA-like_sf"/>
</dbReference>
<feature type="region of interest" description="Disordered" evidence="6">
    <location>
        <begin position="78"/>
        <end position="116"/>
    </location>
</feature>
<dbReference type="InterPro" id="IPR036353">
    <property type="entry name" value="XPC-bd_sf"/>
</dbReference>
<dbReference type="GO" id="GO:0031593">
    <property type="term" value="F:polyubiquitin modification-dependent protein binding"/>
    <property type="evidence" value="ECO:0007669"/>
    <property type="project" value="UniProtKB-UniRule"/>
</dbReference>
<evidence type="ECO:0000256" key="6">
    <source>
        <dbReference type="SAM" id="MobiDB-lite"/>
    </source>
</evidence>
<evidence type="ECO:0000256" key="4">
    <source>
        <dbReference type="ARBA" id="ARBA00023242"/>
    </source>
</evidence>
<feature type="domain" description="UBA" evidence="7">
    <location>
        <begin position="330"/>
        <end position="373"/>
    </location>
</feature>
<dbReference type="PROSITE" id="PS50030">
    <property type="entry name" value="UBA"/>
    <property type="match status" value="2"/>
</dbReference>
<dbReference type="InterPro" id="IPR004806">
    <property type="entry name" value="Rad23"/>
</dbReference>
<proteinExistence type="inferred from homology"/>
<dbReference type="PANTHER" id="PTHR10621">
    <property type="entry name" value="UV EXCISION REPAIR PROTEIN RAD23"/>
    <property type="match status" value="1"/>
</dbReference>
<comment type="function">
    <text evidence="5">Multiubiquitin chain receptor involved in modulation of proteasomal degradation. Involved in nucleotide excision repair.</text>
</comment>
<dbReference type="SMART" id="SM00727">
    <property type="entry name" value="STI1"/>
    <property type="match status" value="1"/>
</dbReference>
<dbReference type="GO" id="GO:0070628">
    <property type="term" value="F:proteasome binding"/>
    <property type="evidence" value="ECO:0007669"/>
    <property type="project" value="TreeGrafter"/>
</dbReference>
<dbReference type="GO" id="GO:0003684">
    <property type="term" value="F:damaged DNA binding"/>
    <property type="evidence" value="ECO:0007669"/>
    <property type="project" value="UniProtKB-UniRule"/>
</dbReference>
<dbReference type="InterPro" id="IPR000626">
    <property type="entry name" value="Ubiquitin-like_dom"/>
</dbReference>
<dbReference type="AlphaFoldDB" id="A0A250XA71"/>
<organism evidence="9 10">
    <name type="scientific">Chlamydomonas eustigma</name>
    <dbReference type="NCBI Taxonomy" id="1157962"/>
    <lineage>
        <taxon>Eukaryota</taxon>
        <taxon>Viridiplantae</taxon>
        <taxon>Chlorophyta</taxon>
        <taxon>core chlorophytes</taxon>
        <taxon>Chlorophyceae</taxon>
        <taxon>CS clade</taxon>
        <taxon>Chlamydomonadales</taxon>
        <taxon>Chlamydomonadaceae</taxon>
        <taxon>Chlamydomonas</taxon>
    </lineage>
</organism>
<evidence type="ECO:0000313" key="10">
    <source>
        <dbReference type="Proteomes" id="UP000232323"/>
    </source>
</evidence>
<dbReference type="PROSITE" id="PS50053">
    <property type="entry name" value="UBIQUITIN_2"/>
    <property type="match status" value="1"/>
</dbReference>
<keyword evidence="4 5" id="KW-0539">Nucleus</keyword>
<dbReference type="PRINTS" id="PR01839">
    <property type="entry name" value="RAD23PROTEIN"/>
</dbReference>
<gene>
    <name evidence="9" type="ORF">CEUSTIGMA_g7417.t1</name>
</gene>
<feature type="compositionally biased region" description="Low complexity" evidence="6">
    <location>
        <begin position="79"/>
        <end position="116"/>
    </location>
</feature>